<dbReference type="InterPro" id="IPR023753">
    <property type="entry name" value="FAD/NAD-binding_dom"/>
</dbReference>
<dbReference type="InterPro" id="IPR006004">
    <property type="entry name" value="SudA-like"/>
</dbReference>
<dbReference type="Pfam" id="PF07992">
    <property type="entry name" value="Pyr_redox_2"/>
    <property type="match status" value="1"/>
</dbReference>
<dbReference type="PANTHER" id="PTHR42783:SF3">
    <property type="entry name" value="GLUTAMATE SYNTHASE [NADPH] SMALL CHAIN-RELATED"/>
    <property type="match status" value="1"/>
</dbReference>
<dbReference type="EMBL" id="UOEI01000303">
    <property type="protein sequence ID" value="VAW01474.1"/>
    <property type="molecule type" value="Genomic_DNA"/>
</dbReference>
<dbReference type="NCBIfam" id="TIGR01316">
    <property type="entry name" value="gltA"/>
    <property type="match status" value="1"/>
</dbReference>
<evidence type="ECO:0000313" key="4">
    <source>
        <dbReference type="EMBL" id="VAW01474.1"/>
    </source>
</evidence>
<dbReference type="PRINTS" id="PR00419">
    <property type="entry name" value="ADXRDTASE"/>
</dbReference>
<reference evidence="4" key="1">
    <citation type="submission" date="2018-06" db="EMBL/GenBank/DDBJ databases">
        <authorList>
            <person name="Zhirakovskaya E."/>
        </authorList>
    </citation>
    <scope>NUCLEOTIDE SEQUENCE</scope>
</reference>
<dbReference type="GO" id="GO:0016491">
    <property type="term" value="F:oxidoreductase activity"/>
    <property type="evidence" value="ECO:0007669"/>
    <property type="project" value="InterPro"/>
</dbReference>
<evidence type="ECO:0000259" key="2">
    <source>
        <dbReference type="Pfam" id="PF07992"/>
    </source>
</evidence>
<dbReference type="Gene3D" id="3.40.50.720">
    <property type="entry name" value="NAD(P)-binding Rossmann-like Domain"/>
    <property type="match status" value="1"/>
</dbReference>
<name>A0A3B0SY65_9ZZZZ</name>
<organism evidence="4">
    <name type="scientific">hydrothermal vent metagenome</name>
    <dbReference type="NCBI Taxonomy" id="652676"/>
    <lineage>
        <taxon>unclassified sequences</taxon>
        <taxon>metagenomes</taxon>
        <taxon>ecological metagenomes</taxon>
    </lineage>
</organism>
<dbReference type="InterPro" id="IPR009051">
    <property type="entry name" value="Helical_ferredxn"/>
</dbReference>
<dbReference type="PANTHER" id="PTHR42783">
    <property type="entry name" value="GLUTAMATE SYNTHASE [NADPH] SMALL CHAIN"/>
    <property type="match status" value="1"/>
</dbReference>
<dbReference type="Pfam" id="PF14691">
    <property type="entry name" value="Fer4_20"/>
    <property type="match status" value="1"/>
</dbReference>
<gene>
    <name evidence="4" type="ORF">MNBD_ACTINO01-1884</name>
</gene>
<dbReference type="GO" id="GO:0051536">
    <property type="term" value="F:iron-sulfur cluster binding"/>
    <property type="evidence" value="ECO:0007669"/>
    <property type="project" value="InterPro"/>
</dbReference>
<sequence>MARELTRRERLKIPRHEMPEQDAHDRSVNFEEVNLGFTAEQAVAEAERCLLCAKPTCIDGCPVGIDIREFVRLVADEQFSDAADVIKRDNFLPAVCGRVCPQEDQCEGACVLVKRYKPLAIGHLERFVADYERERGGSTATPTITKTGKSVAVVGSGPSGLACAADLIQAGHDVTVFEALHELGGVLVYGIPEFRLPKEIVKAEVDQLADLGVRFEMNAVIGMIDTIDELLADEGYDAVFIGVGAGLPRFLGVPGENLVGVYSANEFLTRINLMRSYAPGAETPLLDLYRKTIAVFGGGNTAMDAVRTARRLGADPATIFYRRSDAEMPARAEEVAHARAEGIGFETLVSPIELIGNEDGWLTGARFQRMVLGEPDDSGRRRPQPIPGDEFEIPIDIAVVAIGNEPNPLIHRTAPDLEQTAWGTIVADPETGRTAKKAVFAGGDIVTGGATVILAMGAGRRAAASINEYLDSGVW</sequence>
<feature type="region of interest" description="Disordered" evidence="1">
    <location>
        <begin position="1"/>
        <end position="23"/>
    </location>
</feature>
<feature type="domain" description="FAD/NAD(P)-binding" evidence="2">
    <location>
        <begin position="150"/>
        <end position="459"/>
    </location>
</feature>
<proteinExistence type="predicted"/>
<dbReference type="AlphaFoldDB" id="A0A3B0SY65"/>
<evidence type="ECO:0000259" key="3">
    <source>
        <dbReference type="Pfam" id="PF14691"/>
    </source>
</evidence>
<dbReference type="InterPro" id="IPR036188">
    <property type="entry name" value="FAD/NAD-bd_sf"/>
</dbReference>
<dbReference type="SUPFAM" id="SSF46548">
    <property type="entry name" value="alpha-helical ferredoxin"/>
    <property type="match status" value="1"/>
</dbReference>
<dbReference type="InterPro" id="IPR028261">
    <property type="entry name" value="DPD_II"/>
</dbReference>
<evidence type="ECO:0000256" key="1">
    <source>
        <dbReference type="SAM" id="MobiDB-lite"/>
    </source>
</evidence>
<protein>
    <submittedName>
        <fullName evidence="4">NADH-dependent reduced ferredoxin:NADP+ oxidoreductase subunit B</fullName>
    </submittedName>
</protein>
<dbReference type="Gene3D" id="1.10.1060.10">
    <property type="entry name" value="Alpha-helical ferredoxin"/>
    <property type="match status" value="1"/>
</dbReference>
<dbReference type="Gene3D" id="3.50.50.60">
    <property type="entry name" value="FAD/NAD(P)-binding domain"/>
    <property type="match status" value="2"/>
</dbReference>
<feature type="domain" description="Dihydroprymidine dehydrogenase" evidence="3">
    <location>
        <begin position="27"/>
        <end position="135"/>
    </location>
</feature>
<dbReference type="SUPFAM" id="SSF51971">
    <property type="entry name" value="Nucleotide-binding domain"/>
    <property type="match status" value="2"/>
</dbReference>
<accession>A0A3B0SY65</accession>